<feature type="domain" description="Ketosynthase family 3 (KS3)" evidence="8">
    <location>
        <begin position="2638"/>
        <end position="3065"/>
    </location>
</feature>
<keyword evidence="11" id="KW-1185">Reference proteome</keyword>
<dbReference type="SUPFAM" id="SSF47336">
    <property type="entry name" value="ACP-like"/>
    <property type="match status" value="4"/>
</dbReference>
<dbReference type="InterPro" id="IPR014030">
    <property type="entry name" value="Ketoacyl_synth_N"/>
</dbReference>
<dbReference type="SUPFAM" id="SSF52151">
    <property type="entry name" value="FabD/lysophospholipase-like"/>
    <property type="match status" value="4"/>
</dbReference>
<dbReference type="EMBL" id="FMDM01000018">
    <property type="protein sequence ID" value="SCG77571.1"/>
    <property type="molecule type" value="Genomic_DNA"/>
</dbReference>
<dbReference type="Pfam" id="PF02801">
    <property type="entry name" value="Ketoacyl-synt_C"/>
    <property type="match status" value="4"/>
</dbReference>
<dbReference type="InterPro" id="IPR001227">
    <property type="entry name" value="Ac_transferase_dom_sf"/>
</dbReference>
<dbReference type="InterPro" id="IPR013968">
    <property type="entry name" value="PKS_KR"/>
</dbReference>
<dbReference type="SUPFAM" id="SSF55048">
    <property type="entry name" value="Probable ACP-binding domain of malonyl-CoA ACP transacylase"/>
    <property type="match status" value="4"/>
</dbReference>
<dbReference type="InterPro" id="IPR036291">
    <property type="entry name" value="NAD(P)-bd_dom_sf"/>
</dbReference>
<feature type="domain" description="Ketosynthase family 3 (KS3)" evidence="8">
    <location>
        <begin position="1028"/>
        <end position="1444"/>
    </location>
</feature>
<dbReference type="SMART" id="SM00827">
    <property type="entry name" value="PKS_AT"/>
    <property type="match status" value="4"/>
</dbReference>
<dbReference type="InterPro" id="IPR014031">
    <property type="entry name" value="Ketoacyl_synth_C"/>
</dbReference>
<dbReference type="PROSITE" id="PS00012">
    <property type="entry name" value="PHOSPHOPANTETHEINE"/>
    <property type="match status" value="4"/>
</dbReference>
<dbReference type="InterPro" id="IPR016036">
    <property type="entry name" value="Malonyl_transacylase_ACP-bd"/>
</dbReference>
<dbReference type="Pfam" id="PF21089">
    <property type="entry name" value="PKS_DH_N"/>
    <property type="match status" value="1"/>
</dbReference>
<dbReference type="CDD" id="cd00833">
    <property type="entry name" value="PKS"/>
    <property type="match status" value="4"/>
</dbReference>
<dbReference type="InterPro" id="IPR009081">
    <property type="entry name" value="PP-bd_ACP"/>
</dbReference>
<dbReference type="InterPro" id="IPR057326">
    <property type="entry name" value="KR_dom"/>
</dbReference>
<dbReference type="InterPro" id="IPR020806">
    <property type="entry name" value="PKS_PP-bd"/>
</dbReference>
<accession>A0A1C5K4P0</accession>
<protein>
    <submittedName>
        <fullName evidence="10">Acyl transferase domain-containing protein</fullName>
    </submittedName>
</protein>
<dbReference type="GO" id="GO:0004312">
    <property type="term" value="F:fatty acid synthase activity"/>
    <property type="evidence" value="ECO:0007669"/>
    <property type="project" value="TreeGrafter"/>
</dbReference>
<keyword evidence="2" id="KW-0597">Phosphoprotein</keyword>
<dbReference type="Pfam" id="PF00698">
    <property type="entry name" value="Acyl_transf_1"/>
    <property type="match status" value="4"/>
</dbReference>
<dbReference type="InterPro" id="IPR036736">
    <property type="entry name" value="ACP-like_sf"/>
</dbReference>
<dbReference type="InterPro" id="IPR014043">
    <property type="entry name" value="Acyl_transferase_dom"/>
</dbReference>
<dbReference type="Gene3D" id="3.40.47.10">
    <property type="match status" value="4"/>
</dbReference>
<dbReference type="Proteomes" id="UP000199360">
    <property type="component" value="Unassembled WGS sequence"/>
</dbReference>
<dbReference type="GO" id="GO:0071770">
    <property type="term" value="P:DIM/DIP cell wall layer assembly"/>
    <property type="evidence" value="ECO:0007669"/>
    <property type="project" value="TreeGrafter"/>
</dbReference>
<dbReference type="CDD" id="cd08952">
    <property type="entry name" value="KR_1_SDR_x"/>
    <property type="match status" value="2"/>
</dbReference>
<keyword evidence="3 10" id="KW-0808">Transferase</keyword>
<dbReference type="InterPro" id="IPR032821">
    <property type="entry name" value="PKS_assoc"/>
</dbReference>
<dbReference type="PROSITE" id="PS52019">
    <property type="entry name" value="PKS_MFAS_DH"/>
    <property type="match status" value="1"/>
</dbReference>
<dbReference type="SMART" id="SM00822">
    <property type="entry name" value="PKS_KR"/>
    <property type="match status" value="3"/>
</dbReference>
<feature type="domain" description="PKS/mFAS DH" evidence="9">
    <location>
        <begin position="1882"/>
        <end position="2138"/>
    </location>
</feature>
<feature type="active site" description="Proton donor; for dehydratase activity" evidence="6">
    <location>
        <position position="2065"/>
    </location>
</feature>
<evidence type="ECO:0000256" key="1">
    <source>
        <dbReference type="ARBA" id="ARBA00022450"/>
    </source>
</evidence>
<feature type="region of interest" description="N-terminal hotdog fold" evidence="6">
    <location>
        <begin position="1882"/>
        <end position="1992"/>
    </location>
</feature>
<dbReference type="SUPFAM" id="SSF53901">
    <property type="entry name" value="Thiolase-like"/>
    <property type="match status" value="4"/>
</dbReference>
<dbReference type="GO" id="GO:0006633">
    <property type="term" value="P:fatty acid biosynthetic process"/>
    <property type="evidence" value="ECO:0007669"/>
    <property type="project" value="InterPro"/>
</dbReference>
<dbReference type="InterPro" id="IPR041618">
    <property type="entry name" value="PKS_DE"/>
</dbReference>
<dbReference type="SUPFAM" id="SSF51735">
    <property type="entry name" value="NAD(P)-binding Rossmann-fold domains"/>
    <property type="match status" value="6"/>
</dbReference>
<dbReference type="Pfam" id="PF16197">
    <property type="entry name" value="KAsynt_C_assoc"/>
    <property type="match status" value="4"/>
</dbReference>
<dbReference type="GO" id="GO:0031177">
    <property type="term" value="F:phosphopantetheine binding"/>
    <property type="evidence" value="ECO:0007669"/>
    <property type="project" value="InterPro"/>
</dbReference>
<evidence type="ECO:0000256" key="6">
    <source>
        <dbReference type="PROSITE-ProRule" id="PRU01363"/>
    </source>
</evidence>
<name>A0A1C5K4P0_9ACTN</name>
<feature type="active site" description="Proton acceptor; for dehydratase activity" evidence="6">
    <location>
        <position position="1913"/>
    </location>
</feature>
<dbReference type="PANTHER" id="PTHR43775">
    <property type="entry name" value="FATTY ACID SYNTHASE"/>
    <property type="match status" value="1"/>
</dbReference>
<dbReference type="Pfam" id="PF00109">
    <property type="entry name" value="ketoacyl-synt"/>
    <property type="match status" value="4"/>
</dbReference>
<sequence length="5583" mass="574043">MSENRSPDNDPVAVVGLACRLPGAASPDAFWHLLRDGVDAVREAPPDRWPAGPDRPRGGWLDEVDRFDAGFFDIAPREAAAMDPQQRLVLELSWEALERAGIPAAQLRGSATAVFAGATSGDYATIAQRGGGTPIGQHTTTGLNRGLIANRVSYALRFTGPSVTVDAGQASSLVAVHLAAQSLRSGEATVALAAGVQLNLAPESTLALSAFGALSPDQRCAVFDASANGIVRGEGAVVLVLKPLAAALADGDTVHCVIRGSAVNHDGGGDSLVTPVEEAQARVLRAAYRRSGLAPEQVRYVELHGTGTALGDPIEATALGTVLGAGRTGEPLRVGSVKTNIGHLEAAAGIAGLLKTVLAISHRELPPSLHFTAPPASIPLERLGLRVQTEHGGWPGAGPLVAGVSSFGMGGANCHVVLAEGPTADGDAPVPTRGGDATVPTADGDAAVPTPDGDAAAARVGVDGTAADAPAPIADGTAAALVPWMVSARTPEALREQAARLAAGVDPADSDVAIARALVRTRTGFEHRAAVLGRDRAELRDGLTALASGLPATGVVTGTARPGRIVFVFSGEGSQWLGMARTLLDQSPVFAREFEACDRALRPYVDWSLRDVALGVEGAPPADRLDVLQPYLFAVRAALAAMWRAHGVEPAATAGSSQGEVTAAYVAGGLTLDDACRVIALRSLIYTRLVGRGGMVALTLTRDEVRELIAGWAGRIEIAAVNGSRAVVVGGANDALDELVAHCVAHDIQATRVRAGFASHTAQVDECRDELLDALADLRPRTGTVPFWSTALDRWVDTAELDADYWYDNVRRTVELEAAVRGLAADGFRFFVEVSPHPTLVHSVRDTAADAGLDLVAVPTLRRDDGGLDRFVTSVATLAAAGAEPDWASVLGAPVGPRVALPTYPFQRGRFWITDDPATLPAPPSRRAAATPLSADPLVLVRAHAAAILGHAGPDDVDADRTFRGLGFDSLTAVELRNQLVAAAGVELDTTALYDHPTPRRLAAHLGSRAAGAGDDVRPVTATVAAGSEPIAVVGIGCRYAGDVHGPAEFWRLVAGGVDAVTGLPADRGWTVDLASGAAGGFLTDAADFDAAFFGISPREALAMDPQQRVLLETAWEALEHARLDPRSLRGTPTGVFVGAMAQEYGPRLHEASGAVEGQVLTGTTISVASGRIAYTLGLEGPAMTVDTACSSSLVALHLAGQALRSGECDLALAGGVTVMSTPGIFTEFSRQGGLAPDGRCKAFADAADGTGWGEGAGVLVLERLADARRNGHEVLAVLRGTAVNSDGASNGLTAPNGPSQQRVIRQALANAGLRPTDVDAVEAHGTGTRLGDPIEAQALLATYGQDRPADRPLLLGSVKSNLGHTQAAAGVAGVIKMVLAMRHGVLPATLHVDAPSGHVDWSSGAVRLLTETRDWTAEDGRVRRAGVSSFGISGTNAHVIVEEAPAAPGTASSPAAVAALPWVLSGRSPEALTAQAGTLAGFVADRPELDVAAVARALVSTRAALEHRAVVVGADREELLAGLATVEPTGAAGPADGGVVLVFPGQGAQWLGMAADLLAESPVFAARIAECAAALAPYVDWSLLDVLESADDSWLRRVDVVQPALWAVMVSLAEVWRTFGVDIAGVVGHSQGEIAAAVVAGILSLADGARVVAVRSAALRAIAGTGGMLAVAADPAGAAALVEGVAGVSLAATNGPASVVLSGDVAGVDAVEARCAEQGVWCRRVPVDYASHSAHVDSLRAELLAAFDGLTPRAGTVPFHSTVTGERVDPGELDAAYWFENLRRPVRFDDVVAALIAAGHRTFVEASPHPVLTAGIGERGGAAVGSLRRGEGGLARMLRSAGDLWTLGGHVDWRVATGDGPVGELPTYAFQRQRFWLEPYGPLLGEPISLAGAGALWNGTLSTAALPWLADHAVLGQTLLPGAAFAEIALQAVPGLGELTLQAPLVLPAGGDVAIQVIVEEGAFRIASRAPDGASWTVHATGTVAEPAAPDHAGPVGWPPAGADELDLGDFYDERAAAGYGYGPAFRGLRRAWRAGDDTYAEVELPAEAAAGLDRFGLHPALLDAALHAALLAFDSTVLPFAWSGVRLYATGATRLRARISPVDADTVAVSLADAGGAPVAEIDALTFRPVSSTALTTASSAVREALFEVRWTPSDAPGTVPPATVLRAGGPLRDRLAEVLTAIQDHVGGDHAEPLVVVTNGAVPVGGPVTDPAGAAVWGLVRSAQTEHPGRLLLVDTDGDLGGQPLPADEPQIALRDGVAHVPRLTRVTVTAADETPATGGTVLVTGGTGVLGALVAERLVTVHGVRRLVLTSRRGPAAPDAAELVARLTALGAEATVVACDAADRAALAAVTAGVDLTGVVHCAGILDDGVLTAMTADRLDRVLGSKADAALHLHELTAGTDLDFFVLFSSVAATLGTAGQANYAAANGFLDGLASLRRGQGLAGTSVGWGLWAETSAMTGQLTGRDVSRLGGALSTADGMALFDAVLRSGPAHAVAARIDTRGDSVPALLRGLVRQPARRVAATAASPTFTADDPAERRRRLLDLVRAEAAAVLGHASPAAVDPDRVHVDLGFESLTAVELRNRLARATGLSLPATLVFTYPTPNAVADYLAERLGAPAAQPARAASPAVTAADEPIAIVGMSCRYPGGVTGPDELWRLVADGADAVTPFPANRGWDTDALYDPDPDRPGTTYATEGGFLHDADAFDAEFFGISPREALAMDPQQRILLETAWEAFESAGIDARTVRGTRAGVFTGVMYHDYQTLLAASDTPDLDGYAAIGVAGGVASGRVAYTFGLEGPAVTVDTACSSSLVAVHLAAEALRRGECTMALAGGVTVMATPGTFVDFSRQRGLAPDGRCKSFAAAADGTGWSEGAGLLVLERLSDAHRNGHRILAVVRGSAVNQDGASNGLTAPNGLSQQRLIAAALAAAGLEPGDVDAVEAHGTGTTLGDPIEAEAIIAAYGRNRPADRPLRLGSLKSNIGHSQAAAGVGGIIKMVLAMRHGILPRTLHVDEPTPHVDWAGGAVELLRETCAWPETGRARRAGVSSFGISGTNAHVVLEAPPGAGAVEPVLPAGPAPLVLSAPGAAAVRAQVARMRGFLAGRPDLEPARVGAALVGSRVVFDHRAVLIDDVTETGVVEPGALAFLFTGQGAQRIGMGAGLAARFPVFAEVFDAIVGRFDGLREALESEAIHRTVHTQAGLFAVEVALYRLLESWGVTPDYLLGHSIGEIAAAHVAGVMSLDDAVTLVAARGRLMQALPAGGAMLAVQASEESVREVIAGTNVDVAAVNGPTSIVISGPADAVDEVAPRFTKATRLTVSHAFHSSLMEPMLADFAAAIGGISFASPRIPVVSNLTGVPVEEFTVDYWVRHVREAVRFADGMVWLADHGVTRCLEVGPAGVLSALAAPELTCVAALRKDRDEASTLLAAVGRLWTVGVPVDWSAILPPAGHVDLPTYPFQRQSYWPAPSTATPATRHAPGEARFWDAVDREDLAQLAGDLDVTPDTIDSVLPALAAWRRDQRSTTVVDGLRYRESWAPLSLPPARLTGRWLAVAAAHPPVGDVLDALRDQGADVLAVAVSTPEDLTERLTDLDAGHLDGVVLLTGLAEERLPDRTAVPSGLALTVTGIQALAAAGIDAPVWCLTRGAVSVGRSDPLRADVQAAVWGLARVAAIEQPVTFGGVVDLPEVVDERAGRRLAAVLAAGTEDQAAVRGSGAFGRRLVRAPAPTGTPPRPAPTGTVLVTGGTGALGAHVARRLAGHGVPRLLLLSRRGPDAPGATDLVAELAGLGSDATVVAGDAGDRDALAAVLAAIPAERPLTGVVHAAGVVDDATFLSLTVAQLDAALRSKAVAAEHLDELTRDLPLDMFVLFSSFAGSVGNAGQAGYAAANARLDAIAARRRAAGLPATAVAWGPWATDAPAAGGAGMAAGEVGERLRRLGLSPLPVPAALDALDAAVRCQDTTIVVADVDWTRFTPTRPSASTSLLAEPPTATAVPADLTTLGAADQRRALLDLVRARTAAVLRHPMPDAIDGGRAFHDMGFDSLTAIELRNTLAADTGLRLPLTLVFDHPTPAALADHLAALLGGGTDDPAVAAQPVADADDPIVVTSMACRFPGGVRTPDDLWALVRDGVDGLTEPPTDRGWRPGTGFVGGFLADAADFDAALFGVSPREALAMDPQQRLLLESVWETFERAGIDPRSVHGTRIGVFAGTNGQDYPAVLAAAGGADVESHTATGNAAAILSGRVSYAFGLEGPAVTVDTACSSSLVAMHLAAQAIRAGECHAALAAGVTVMSTPGAFDEFDRQGGLAPDGRCKAFADAADGTGWGEGVGVLLLEPLSAAREHGREPLAVLRGSAVNQDGASNGLTAPNGPSQQRVIRQALANAGLSPADVDAVEAHGTGTKLGDPIEAQALLATYGQDRPEDRPVWLGSVKSNIGHTQAAAGVAGAIKMVLAMRHGVLPATLHVDVPTARVDWSAGAVRVLTEAREWDSAGRARRAGVSSFGLSGTNAHVILEQAPAAPAAAAPAPAGPVAWAFSAKTGGGLRGQARRLAGYATSADPSDVARALAGARATLEHRAVVVADTAERFAADLAEPSSLVAGVASPGGSAFLFTGQGAQRVGMGVALCARFPVFAAAFDGICARFDQVLDVPLREAIDSEAVHRTVYTQAGLFAVEVALFRLLESWGITPDFLLGHSIGEIAAAHVAGVLSLDDAVTLVAARGRLMQALPAGGAMLAVQASEAEVRALLPAGVDVAAVNGPTSVVVSGPEEKIDELAPRFAKATRLTVSHAFHSSLMEPMLADFAAAIAHLEFGAPRIPVVSNLTGEPVEEFTAGYWVRHVREAVRFDDGMQWLAGNGVTRCLEIGPAGVLSATAAPDLAYVPALRKDRDEATTLLEAAGRLWTTGVPVDWTAVVGRPERTLDLPTYAFDRARFWPATPPPDEDTPRFHAEAWVPLAEPTAAPAGTWLLVLPDGVDCADIVTAFPSARTVTVDDTAGRAEFTALLTSVTGAGPLRVLSLLGLDTTPHPGQPDVPAGLASTVALAHAVTGLPGPAKLWCLTRNAVATSAADGPVNAVQAHLWGLGRVAAMELPQHWGGLVDVPPDLDETDRRRLAAALAAADEDQIALRPAGLLARRLRRADPPAGAVEPAIPTGTVLITGGTGALGAHAARWLAARGVPHLLLLSRRGPDAPGAADLVGELTAAGATVTVRACDVASRTDLAAAIDAIPAEHPLDGVVHTAGVTADSPLETLTLDQLAAVLHAKTLPAAHLDALTAGRPLRMFVLYSSMAGAVGNPGQANYAAANSYLDALAGDRHARGLPATALAWGPWADGGLAAGAALADRHRGFGLRPLAAGPAMAAFGLAVAGDRPALVVGDVDWTAFAAATGPNRLLAELTDPPPTGDAGGASPADQLRARLATATDRDRVILDLVRAETAAVLRHRDRDRIDPASSFRDLGFDSLLAVELRNRLGAAAGLPLPATLVFDHPTPAALAAYLMPRVAGEPERPTVASEIDRLEAVLFGVAPDEDERDGITARLRALLDKWSRTNAAPEPGDDLDAGLDLATADEMLELIQREFGSPT</sequence>
<evidence type="ECO:0000259" key="8">
    <source>
        <dbReference type="PROSITE" id="PS52004"/>
    </source>
</evidence>
<feature type="region of interest" description="C-terminal hotdog fold" evidence="6">
    <location>
        <begin position="2004"/>
        <end position="2138"/>
    </location>
</feature>
<dbReference type="SMART" id="SM00826">
    <property type="entry name" value="PKS_DH"/>
    <property type="match status" value="1"/>
</dbReference>
<feature type="domain" description="Carrier" evidence="7">
    <location>
        <begin position="4008"/>
        <end position="4086"/>
    </location>
</feature>
<dbReference type="InterPro" id="IPR050091">
    <property type="entry name" value="PKS_NRPS_Biosynth_Enz"/>
</dbReference>
<dbReference type="Gene3D" id="6.10.140.1830">
    <property type="match status" value="1"/>
</dbReference>
<dbReference type="InterPro" id="IPR049552">
    <property type="entry name" value="PKS_DH_N"/>
</dbReference>
<dbReference type="Gene3D" id="3.40.366.10">
    <property type="entry name" value="Malonyl-Coenzyme A Acyl Carrier Protein, domain 2"/>
    <property type="match status" value="4"/>
</dbReference>
<evidence type="ECO:0000313" key="10">
    <source>
        <dbReference type="EMBL" id="SCG77571.1"/>
    </source>
</evidence>
<gene>
    <name evidence="10" type="ORF">GA0070213_11891</name>
</gene>
<dbReference type="Gene3D" id="3.40.50.720">
    <property type="entry name" value="NAD(P)-binding Rossmann-like Domain"/>
    <property type="match status" value="3"/>
</dbReference>
<dbReference type="InterPro" id="IPR049900">
    <property type="entry name" value="PKS_mFAS_DH"/>
</dbReference>
<dbReference type="FunFam" id="3.40.366.10:FF:000002">
    <property type="entry name" value="Probable polyketide synthase 2"/>
    <property type="match status" value="2"/>
</dbReference>
<dbReference type="InterPro" id="IPR020807">
    <property type="entry name" value="PKS_DH"/>
</dbReference>
<proteinExistence type="predicted"/>
<dbReference type="InterPro" id="IPR049551">
    <property type="entry name" value="PKS_DH_C"/>
</dbReference>
<dbReference type="RefSeq" id="WP_217628670.1">
    <property type="nucleotide sequence ID" value="NZ_FMDM01000018.1"/>
</dbReference>
<reference evidence="11" key="1">
    <citation type="submission" date="2016-06" db="EMBL/GenBank/DDBJ databases">
        <authorList>
            <person name="Varghese N."/>
            <person name="Submissions Spin"/>
        </authorList>
    </citation>
    <scope>NUCLEOTIDE SEQUENCE [LARGE SCALE GENOMIC DNA]</scope>
    <source>
        <strain evidence="11">DSM 45647</strain>
    </source>
</reference>
<dbReference type="PANTHER" id="PTHR43775:SF51">
    <property type="entry name" value="INACTIVE PHENOLPHTHIOCEROL SYNTHESIS POLYKETIDE SYNTHASE TYPE I PKS1-RELATED"/>
    <property type="match status" value="1"/>
</dbReference>
<dbReference type="PROSITE" id="PS50075">
    <property type="entry name" value="CARRIER"/>
    <property type="match status" value="4"/>
</dbReference>
<dbReference type="InterPro" id="IPR016035">
    <property type="entry name" value="Acyl_Trfase/lysoPLipase"/>
</dbReference>
<evidence type="ECO:0000313" key="11">
    <source>
        <dbReference type="Proteomes" id="UP000199360"/>
    </source>
</evidence>
<dbReference type="STRING" id="745366.GA0070213_11891"/>
<dbReference type="Pfam" id="PF18369">
    <property type="entry name" value="PKS_DE"/>
    <property type="match status" value="1"/>
</dbReference>
<evidence type="ECO:0000256" key="5">
    <source>
        <dbReference type="ARBA" id="ARBA00023315"/>
    </source>
</evidence>
<dbReference type="CDD" id="cd08956">
    <property type="entry name" value="KR_3_FAS_SDR_x"/>
    <property type="match status" value="1"/>
</dbReference>
<dbReference type="FunFam" id="1.10.1200.10:FF:000007">
    <property type="entry name" value="Probable polyketide synthase pks17"/>
    <property type="match status" value="3"/>
</dbReference>
<dbReference type="SMART" id="SM01294">
    <property type="entry name" value="PKS_PP_betabranch"/>
    <property type="match status" value="4"/>
</dbReference>
<dbReference type="Pfam" id="PF08659">
    <property type="entry name" value="KR"/>
    <property type="match status" value="3"/>
</dbReference>
<dbReference type="PROSITE" id="PS00606">
    <property type="entry name" value="KS3_1"/>
    <property type="match status" value="3"/>
</dbReference>
<dbReference type="PROSITE" id="PS52004">
    <property type="entry name" value="KS3_2"/>
    <property type="match status" value="4"/>
</dbReference>
<evidence type="ECO:0000256" key="3">
    <source>
        <dbReference type="ARBA" id="ARBA00022679"/>
    </source>
</evidence>
<dbReference type="InterPro" id="IPR018201">
    <property type="entry name" value="Ketoacyl_synth_AS"/>
</dbReference>
<feature type="domain" description="Carrier" evidence="7">
    <location>
        <begin position="5427"/>
        <end position="5502"/>
    </location>
</feature>
<feature type="domain" description="Carrier" evidence="7">
    <location>
        <begin position="2544"/>
        <end position="2619"/>
    </location>
</feature>
<dbReference type="GO" id="GO:0005886">
    <property type="term" value="C:plasma membrane"/>
    <property type="evidence" value="ECO:0007669"/>
    <property type="project" value="TreeGrafter"/>
</dbReference>
<dbReference type="SMART" id="SM00823">
    <property type="entry name" value="PKS_PP"/>
    <property type="match status" value="4"/>
</dbReference>
<organism evidence="10 11">
    <name type="scientific">Micromonospora humi</name>
    <dbReference type="NCBI Taxonomy" id="745366"/>
    <lineage>
        <taxon>Bacteria</taxon>
        <taxon>Bacillati</taxon>
        <taxon>Actinomycetota</taxon>
        <taxon>Actinomycetes</taxon>
        <taxon>Micromonosporales</taxon>
        <taxon>Micromonosporaceae</taxon>
        <taxon>Micromonospora</taxon>
    </lineage>
</organism>
<evidence type="ECO:0000256" key="4">
    <source>
        <dbReference type="ARBA" id="ARBA00023268"/>
    </source>
</evidence>
<dbReference type="NCBIfam" id="NF045894">
    <property type="entry name" value="PKS_plus_SDR"/>
    <property type="match status" value="1"/>
</dbReference>
<dbReference type="Pfam" id="PF14765">
    <property type="entry name" value="PS-DH"/>
    <property type="match status" value="1"/>
</dbReference>
<dbReference type="GO" id="GO:0004315">
    <property type="term" value="F:3-oxoacyl-[acyl-carrier-protein] synthase activity"/>
    <property type="evidence" value="ECO:0007669"/>
    <property type="project" value="InterPro"/>
</dbReference>
<dbReference type="InterPro" id="IPR016039">
    <property type="entry name" value="Thiolase-like"/>
</dbReference>
<keyword evidence="1" id="KW-0596">Phosphopantetheine</keyword>
<feature type="domain" description="Ketosynthase family 3 (KS3)" evidence="8">
    <location>
        <begin position="4104"/>
        <end position="4518"/>
    </location>
</feature>
<dbReference type="InterPro" id="IPR042104">
    <property type="entry name" value="PKS_dehydratase_sf"/>
</dbReference>
<keyword evidence="5" id="KW-0012">Acyltransferase</keyword>
<dbReference type="Pfam" id="PF00550">
    <property type="entry name" value="PP-binding"/>
    <property type="match status" value="4"/>
</dbReference>
<evidence type="ECO:0000259" key="7">
    <source>
        <dbReference type="PROSITE" id="PS50075"/>
    </source>
</evidence>
<dbReference type="FunFam" id="3.40.47.10:FF:000019">
    <property type="entry name" value="Polyketide synthase type I"/>
    <property type="match status" value="3"/>
</dbReference>
<feature type="domain" description="Carrier" evidence="7">
    <location>
        <begin position="935"/>
        <end position="1010"/>
    </location>
</feature>
<dbReference type="Gene3D" id="3.30.70.3290">
    <property type="match status" value="4"/>
</dbReference>
<dbReference type="InterPro" id="IPR020841">
    <property type="entry name" value="PKS_Beta-ketoAc_synthase_dom"/>
</dbReference>
<dbReference type="Gene3D" id="3.10.129.110">
    <property type="entry name" value="Polyketide synthase dehydratase"/>
    <property type="match status" value="1"/>
</dbReference>
<evidence type="ECO:0000256" key="2">
    <source>
        <dbReference type="ARBA" id="ARBA00022553"/>
    </source>
</evidence>
<evidence type="ECO:0000259" key="9">
    <source>
        <dbReference type="PROSITE" id="PS52019"/>
    </source>
</evidence>
<dbReference type="GO" id="GO:0005737">
    <property type="term" value="C:cytoplasm"/>
    <property type="evidence" value="ECO:0007669"/>
    <property type="project" value="TreeGrafter"/>
</dbReference>
<dbReference type="InterPro" id="IPR006162">
    <property type="entry name" value="Ppantetheine_attach_site"/>
</dbReference>
<keyword evidence="4" id="KW-0511">Multifunctional enzyme</keyword>
<feature type="domain" description="Ketosynthase family 3 (KS3)" evidence="8">
    <location>
        <begin position="9"/>
        <end position="420"/>
    </location>
</feature>
<dbReference type="Gene3D" id="1.10.1200.10">
    <property type="entry name" value="ACP-like"/>
    <property type="match status" value="4"/>
</dbReference>
<dbReference type="SMART" id="SM00825">
    <property type="entry name" value="PKS_KS"/>
    <property type="match status" value="4"/>
</dbReference>